<dbReference type="CDD" id="cd06171">
    <property type="entry name" value="Sigma70_r4"/>
    <property type="match status" value="1"/>
</dbReference>
<organism evidence="6 7">
    <name type="scientific">Butyricimonas faecihominis</name>
    <dbReference type="NCBI Taxonomy" id="1472416"/>
    <lineage>
        <taxon>Bacteria</taxon>
        <taxon>Pseudomonadati</taxon>
        <taxon>Bacteroidota</taxon>
        <taxon>Bacteroidia</taxon>
        <taxon>Bacteroidales</taxon>
        <taxon>Odoribacteraceae</taxon>
        <taxon>Butyricimonas</taxon>
    </lineage>
</organism>
<dbReference type="AlphaFoldDB" id="A0A7W6MZK8"/>
<dbReference type="Pfam" id="PF08281">
    <property type="entry name" value="Sigma70_r4_2"/>
    <property type="match status" value="1"/>
</dbReference>
<dbReference type="SUPFAM" id="SSF88946">
    <property type="entry name" value="Sigma2 domain of RNA polymerase sigma factors"/>
    <property type="match status" value="1"/>
</dbReference>
<evidence type="ECO:0000313" key="7">
    <source>
        <dbReference type="Proteomes" id="UP000546007"/>
    </source>
</evidence>
<keyword evidence="7" id="KW-1185">Reference proteome</keyword>
<dbReference type="GeneID" id="93102213"/>
<reference evidence="6 7" key="1">
    <citation type="submission" date="2020-08" db="EMBL/GenBank/DDBJ databases">
        <title>Genomic Encyclopedia of Type Strains, Phase IV (KMG-IV): sequencing the most valuable type-strain genomes for metagenomic binning, comparative biology and taxonomic classification.</title>
        <authorList>
            <person name="Goeker M."/>
        </authorList>
    </citation>
    <scope>NUCLEOTIDE SEQUENCE [LARGE SCALE GENOMIC DNA]</scope>
    <source>
        <strain evidence="6 7">DSM 105721</strain>
    </source>
</reference>
<dbReference type="GO" id="GO:0003677">
    <property type="term" value="F:DNA binding"/>
    <property type="evidence" value="ECO:0007669"/>
    <property type="project" value="InterPro"/>
</dbReference>
<dbReference type="InterPro" id="IPR013249">
    <property type="entry name" value="RNA_pol_sigma70_r4_t2"/>
</dbReference>
<dbReference type="GO" id="GO:0016987">
    <property type="term" value="F:sigma factor activity"/>
    <property type="evidence" value="ECO:0007669"/>
    <property type="project" value="UniProtKB-KW"/>
</dbReference>
<name>A0A7W6MZK8_9BACT</name>
<evidence type="ECO:0000256" key="4">
    <source>
        <dbReference type="ARBA" id="ARBA00023163"/>
    </source>
</evidence>
<sequence>MRNNKDAMSSHFDLGNFIRDHFASLCAIAFKITGNSEVAKDLAQDVIIKFWENQGQHKQLDSIENYLFIMIRNEALNYLRGLSREKNRHEKASLNSEQEESLWDTIIEQEANQLLQTAIATLPPQCNRIVELSLTGKNTKEIAETLNITVNTVKVLKSRAIHKLREYFSRNDIWIEF</sequence>
<dbReference type="Gene3D" id="1.10.1740.10">
    <property type="match status" value="1"/>
</dbReference>
<protein>
    <submittedName>
        <fullName evidence="6">RNA polymerase sigma-70 factor (ECF subfamily)</fullName>
    </submittedName>
</protein>
<comment type="similarity">
    <text evidence="1">Belongs to the sigma-70 factor family. ECF subfamily.</text>
</comment>
<gene>
    <name evidence="6" type="ORF">GGR14_002780</name>
</gene>
<dbReference type="GO" id="GO:0006352">
    <property type="term" value="P:DNA-templated transcription initiation"/>
    <property type="evidence" value="ECO:0007669"/>
    <property type="project" value="InterPro"/>
</dbReference>
<keyword evidence="2" id="KW-0805">Transcription regulation</keyword>
<dbReference type="InterPro" id="IPR039425">
    <property type="entry name" value="RNA_pol_sigma-70-like"/>
</dbReference>
<dbReference type="InterPro" id="IPR014284">
    <property type="entry name" value="RNA_pol_sigma-70_dom"/>
</dbReference>
<evidence type="ECO:0000256" key="1">
    <source>
        <dbReference type="ARBA" id="ARBA00010641"/>
    </source>
</evidence>
<dbReference type="SUPFAM" id="SSF88659">
    <property type="entry name" value="Sigma3 and sigma4 domains of RNA polymerase sigma factors"/>
    <property type="match status" value="1"/>
</dbReference>
<dbReference type="InterPro" id="IPR000792">
    <property type="entry name" value="Tscrpt_reg_LuxR_C"/>
</dbReference>
<accession>A0A7W6MZK8</accession>
<dbReference type="PANTHER" id="PTHR43133">
    <property type="entry name" value="RNA POLYMERASE ECF-TYPE SIGMA FACTO"/>
    <property type="match status" value="1"/>
</dbReference>
<evidence type="ECO:0000259" key="5">
    <source>
        <dbReference type="PROSITE" id="PS00622"/>
    </source>
</evidence>
<evidence type="ECO:0000256" key="2">
    <source>
        <dbReference type="ARBA" id="ARBA00023015"/>
    </source>
</evidence>
<comment type="caution">
    <text evidence="6">The sequence shown here is derived from an EMBL/GenBank/DDBJ whole genome shotgun (WGS) entry which is preliminary data.</text>
</comment>
<dbReference type="RefSeq" id="WP_124316380.1">
    <property type="nucleotide sequence ID" value="NZ_AP028155.1"/>
</dbReference>
<dbReference type="OrthoDB" id="759001at2"/>
<dbReference type="InterPro" id="IPR036388">
    <property type="entry name" value="WH-like_DNA-bd_sf"/>
</dbReference>
<feature type="domain" description="HTH luxR-type" evidence="5">
    <location>
        <begin position="136"/>
        <end position="163"/>
    </location>
</feature>
<dbReference type="Pfam" id="PF04542">
    <property type="entry name" value="Sigma70_r2"/>
    <property type="match status" value="1"/>
</dbReference>
<keyword evidence="3" id="KW-0731">Sigma factor</keyword>
<dbReference type="PROSITE" id="PS00622">
    <property type="entry name" value="HTH_LUXR_1"/>
    <property type="match status" value="1"/>
</dbReference>
<dbReference type="InterPro" id="IPR013324">
    <property type="entry name" value="RNA_pol_sigma_r3/r4-like"/>
</dbReference>
<dbReference type="Proteomes" id="UP000546007">
    <property type="component" value="Unassembled WGS sequence"/>
</dbReference>
<dbReference type="PANTHER" id="PTHR43133:SF46">
    <property type="entry name" value="RNA POLYMERASE SIGMA-70 FACTOR ECF SUBFAMILY"/>
    <property type="match status" value="1"/>
</dbReference>
<dbReference type="InterPro" id="IPR013325">
    <property type="entry name" value="RNA_pol_sigma_r2"/>
</dbReference>
<dbReference type="NCBIfam" id="TIGR02985">
    <property type="entry name" value="Sig70_bacteroi1"/>
    <property type="match status" value="1"/>
</dbReference>
<dbReference type="NCBIfam" id="TIGR02937">
    <property type="entry name" value="sigma70-ECF"/>
    <property type="match status" value="1"/>
</dbReference>
<proteinExistence type="inferred from homology"/>
<dbReference type="EMBL" id="JACIES010000007">
    <property type="protein sequence ID" value="MBB4026977.1"/>
    <property type="molecule type" value="Genomic_DNA"/>
</dbReference>
<dbReference type="InterPro" id="IPR014327">
    <property type="entry name" value="RNA_pol_sigma70_bacteroid"/>
</dbReference>
<evidence type="ECO:0000313" key="6">
    <source>
        <dbReference type="EMBL" id="MBB4026977.1"/>
    </source>
</evidence>
<dbReference type="Gene3D" id="1.10.10.10">
    <property type="entry name" value="Winged helix-like DNA-binding domain superfamily/Winged helix DNA-binding domain"/>
    <property type="match status" value="1"/>
</dbReference>
<dbReference type="InterPro" id="IPR007627">
    <property type="entry name" value="RNA_pol_sigma70_r2"/>
</dbReference>
<keyword evidence="4" id="KW-0804">Transcription</keyword>
<evidence type="ECO:0000256" key="3">
    <source>
        <dbReference type="ARBA" id="ARBA00023082"/>
    </source>
</evidence>